<dbReference type="Pfam" id="PF04788">
    <property type="entry name" value="DUF620"/>
    <property type="match status" value="1"/>
</dbReference>
<evidence type="ECO:0000313" key="2">
    <source>
        <dbReference type="EMBL" id="KAD5507583.1"/>
    </source>
</evidence>
<evidence type="ECO:0000313" key="3">
    <source>
        <dbReference type="Proteomes" id="UP000326396"/>
    </source>
</evidence>
<dbReference type="OrthoDB" id="1863180at2759"/>
<dbReference type="AlphaFoldDB" id="A0A5N6NXR4"/>
<dbReference type="Proteomes" id="UP000326396">
    <property type="component" value="Linkage Group LG16"/>
</dbReference>
<sequence>MRGSSPLGVEQMLYSFVVPHKANQDEIIESLLSIHESIILFTLHSIHYTLPNLTLMDATKSNDKRSTPPIPLSPLTEWPVYLHTSRYHQLPEVKRRGRRKLLGLGKASKSGRFHDSDNDSDTCDDRRDLLLRVLGCPLAPISVDQTCSSNDFLHNIKHIPLVRSTAQYIIQQYLAATGCLKMMSTGAHYQQPQQGYFKNMYTTGTVKMKCCETEVSSIRGQSISNSNSNSGGRSHETDNVNGCFVLWQMVPGMWSLELVLSSGNKVLAGSDGDTVWSHTPSLGKQIAKGPKRPLRRGIQGLDPKSTAMLFAKAEHIGDKKIGEEECFVLKVCATAEDLIARSYGPIPSSSPGLVLVEVLRHVLYGYFSQKSGLLVYMEDSQLTRAIVGHDHINNANSLSDDQTLEDVMYWETSIGSSIGDYKEVEGLMVAHQGRSVATVFGFPDFCLQAEQPYVYRTRFEEVWNIDDIAFNIHGLSPHSFLPPSQ</sequence>
<keyword evidence="3" id="KW-1185">Reference proteome</keyword>
<gene>
    <name evidence="2" type="ORF">E3N88_15286</name>
</gene>
<comment type="caution">
    <text evidence="2">The sequence shown here is derived from an EMBL/GenBank/DDBJ whole genome shotgun (WGS) entry which is preliminary data.</text>
</comment>
<evidence type="ECO:0000256" key="1">
    <source>
        <dbReference type="SAM" id="MobiDB-lite"/>
    </source>
</evidence>
<protein>
    <submittedName>
        <fullName evidence="2">Uncharacterized protein</fullName>
    </submittedName>
</protein>
<dbReference type="PANTHER" id="PTHR31300">
    <property type="entry name" value="LIPASE"/>
    <property type="match status" value="1"/>
</dbReference>
<dbReference type="PANTHER" id="PTHR31300:SF34">
    <property type="entry name" value="PLANT_T8K14-16 PROTEIN"/>
    <property type="match status" value="1"/>
</dbReference>
<accession>A0A5N6NXR4</accession>
<dbReference type="EMBL" id="SZYD01000008">
    <property type="protein sequence ID" value="KAD5507583.1"/>
    <property type="molecule type" value="Genomic_DNA"/>
</dbReference>
<reference evidence="2 3" key="1">
    <citation type="submission" date="2019-05" db="EMBL/GenBank/DDBJ databases">
        <title>Mikania micrantha, genome provides insights into the molecular mechanism of rapid growth.</title>
        <authorList>
            <person name="Liu B."/>
        </authorList>
    </citation>
    <scope>NUCLEOTIDE SEQUENCE [LARGE SCALE GENOMIC DNA]</scope>
    <source>
        <strain evidence="2">NLD-2019</strain>
        <tissue evidence="2">Leaf</tissue>
    </source>
</reference>
<organism evidence="2 3">
    <name type="scientific">Mikania micrantha</name>
    <name type="common">bitter vine</name>
    <dbReference type="NCBI Taxonomy" id="192012"/>
    <lineage>
        <taxon>Eukaryota</taxon>
        <taxon>Viridiplantae</taxon>
        <taxon>Streptophyta</taxon>
        <taxon>Embryophyta</taxon>
        <taxon>Tracheophyta</taxon>
        <taxon>Spermatophyta</taxon>
        <taxon>Magnoliopsida</taxon>
        <taxon>eudicotyledons</taxon>
        <taxon>Gunneridae</taxon>
        <taxon>Pentapetalae</taxon>
        <taxon>asterids</taxon>
        <taxon>campanulids</taxon>
        <taxon>Asterales</taxon>
        <taxon>Asteraceae</taxon>
        <taxon>Asteroideae</taxon>
        <taxon>Heliantheae alliance</taxon>
        <taxon>Eupatorieae</taxon>
        <taxon>Mikania</taxon>
    </lineage>
</organism>
<name>A0A5N6NXR4_9ASTR</name>
<dbReference type="InterPro" id="IPR006873">
    <property type="entry name" value="DUF620"/>
</dbReference>
<feature type="region of interest" description="Disordered" evidence="1">
    <location>
        <begin position="279"/>
        <end position="298"/>
    </location>
</feature>
<proteinExistence type="predicted"/>